<comment type="similarity">
    <text evidence="3 12 13 14">Belongs to the histidinol dehydrogenase family.</text>
</comment>
<proteinExistence type="inferred from homology"/>
<feature type="binding site" evidence="12">
    <location>
        <position position="384"/>
    </location>
    <ligand>
        <name>Zn(2+)</name>
        <dbReference type="ChEBI" id="CHEBI:29105"/>
    </ligand>
</feature>
<protein>
    <recommendedName>
        <fullName evidence="5 12">Histidinol dehydrogenase</fullName>
        <shortName evidence="12">HDH</shortName>
        <ecNumber evidence="4 12">1.1.1.23</ecNumber>
    </recommendedName>
</protein>
<evidence type="ECO:0000313" key="16">
    <source>
        <dbReference type="Proteomes" id="UP001501183"/>
    </source>
</evidence>
<dbReference type="PROSITE" id="PS00611">
    <property type="entry name" value="HISOL_DEHYDROGENASE"/>
    <property type="match status" value="1"/>
</dbReference>
<keyword evidence="12" id="KW-0028">Amino-acid biosynthesis</keyword>
<feature type="binding site" evidence="12">
    <location>
        <position position="134"/>
    </location>
    <ligand>
        <name>NAD(+)</name>
        <dbReference type="ChEBI" id="CHEBI:57540"/>
    </ligand>
</feature>
<feature type="binding site" evidence="12">
    <location>
        <position position="281"/>
    </location>
    <ligand>
        <name>substrate</name>
    </ligand>
</feature>
<dbReference type="PANTHER" id="PTHR21256">
    <property type="entry name" value="HISTIDINOL DEHYDROGENASE HDH"/>
    <property type="match status" value="1"/>
</dbReference>
<dbReference type="NCBIfam" id="TIGR00069">
    <property type="entry name" value="hisD"/>
    <property type="match status" value="1"/>
</dbReference>
<comment type="caution">
    <text evidence="15">The sequence shown here is derived from an EMBL/GenBank/DDBJ whole genome shotgun (WGS) entry which is preliminary data.</text>
</comment>
<evidence type="ECO:0000256" key="12">
    <source>
        <dbReference type="HAMAP-Rule" id="MF_01024"/>
    </source>
</evidence>
<evidence type="ECO:0000256" key="1">
    <source>
        <dbReference type="ARBA" id="ARBA00003850"/>
    </source>
</evidence>
<dbReference type="InterPro" id="IPR001692">
    <property type="entry name" value="Histidinol_DH_CS"/>
</dbReference>
<evidence type="ECO:0000256" key="13">
    <source>
        <dbReference type="PIRNR" id="PIRNR000099"/>
    </source>
</evidence>
<keyword evidence="8 12" id="KW-0560">Oxidoreductase</keyword>
<dbReference type="SUPFAM" id="SSF53720">
    <property type="entry name" value="ALDH-like"/>
    <property type="match status" value="1"/>
</dbReference>
<evidence type="ECO:0000256" key="10">
    <source>
        <dbReference type="ARBA" id="ARBA00023102"/>
    </source>
</evidence>
<feature type="binding site" evidence="12">
    <location>
        <position position="351"/>
    </location>
    <ligand>
        <name>substrate</name>
    </ligand>
</feature>
<feature type="binding site" evidence="12">
    <location>
        <position position="281"/>
    </location>
    <ligand>
        <name>Zn(2+)</name>
        <dbReference type="ChEBI" id="CHEBI:29105"/>
    </ligand>
</feature>
<evidence type="ECO:0000256" key="5">
    <source>
        <dbReference type="ARBA" id="ARBA00016531"/>
    </source>
</evidence>
<feature type="binding site" evidence="12">
    <location>
        <position position="284"/>
    </location>
    <ligand>
        <name>substrate</name>
    </ligand>
</feature>
<feature type="binding site" evidence="12">
    <location>
        <position position="384"/>
    </location>
    <ligand>
        <name>substrate</name>
    </ligand>
</feature>
<keyword evidence="10 12" id="KW-0368">Histidine biosynthesis</keyword>
<keyword evidence="7 12" id="KW-0862">Zinc</keyword>
<dbReference type="HAMAP" id="MF_01024">
    <property type="entry name" value="HisD"/>
    <property type="match status" value="1"/>
</dbReference>
<evidence type="ECO:0000256" key="4">
    <source>
        <dbReference type="ARBA" id="ARBA00012965"/>
    </source>
</evidence>
<gene>
    <name evidence="12 15" type="primary">hisD</name>
    <name evidence="15" type="ORF">GCM10023094_27580</name>
</gene>
<feature type="binding site" evidence="12">
    <location>
        <position position="198"/>
    </location>
    <ligand>
        <name>NAD(+)</name>
        <dbReference type="ChEBI" id="CHEBI:57540"/>
    </ligand>
</feature>
<dbReference type="PIRSF" id="PIRSF000099">
    <property type="entry name" value="Histidinol_dh"/>
    <property type="match status" value="1"/>
</dbReference>
<name>A0ABP8P2A3_9NOCA</name>
<evidence type="ECO:0000256" key="9">
    <source>
        <dbReference type="ARBA" id="ARBA00023027"/>
    </source>
</evidence>
<dbReference type="Gene3D" id="1.20.5.1300">
    <property type="match status" value="1"/>
</dbReference>
<feature type="active site" description="Proton acceptor" evidence="12">
    <location>
        <position position="351"/>
    </location>
</feature>
<keyword evidence="16" id="KW-1185">Reference proteome</keyword>
<evidence type="ECO:0000256" key="2">
    <source>
        <dbReference type="ARBA" id="ARBA00004940"/>
    </source>
</evidence>
<comment type="pathway">
    <text evidence="2 12">Amino-acid biosynthesis; L-histidine biosynthesis; L-histidine from 5-phospho-alpha-D-ribose 1-diphosphate: step 9/9.</text>
</comment>
<evidence type="ECO:0000313" key="15">
    <source>
        <dbReference type="EMBL" id="GAA4480673.1"/>
    </source>
</evidence>
<organism evidence="15 16">
    <name type="scientific">Rhodococcus olei</name>
    <dbReference type="NCBI Taxonomy" id="2161675"/>
    <lineage>
        <taxon>Bacteria</taxon>
        <taxon>Bacillati</taxon>
        <taxon>Actinomycetota</taxon>
        <taxon>Actinomycetes</taxon>
        <taxon>Mycobacteriales</taxon>
        <taxon>Nocardiaceae</taxon>
        <taxon>Rhodococcus</taxon>
    </lineage>
</organism>
<keyword evidence="6 12" id="KW-0479">Metal-binding</keyword>
<comment type="catalytic activity">
    <reaction evidence="11 12">
        <text>L-histidinol + 2 NAD(+) + H2O = L-histidine + 2 NADH + 3 H(+)</text>
        <dbReference type="Rhea" id="RHEA:20641"/>
        <dbReference type="ChEBI" id="CHEBI:15377"/>
        <dbReference type="ChEBI" id="CHEBI:15378"/>
        <dbReference type="ChEBI" id="CHEBI:57540"/>
        <dbReference type="ChEBI" id="CHEBI:57595"/>
        <dbReference type="ChEBI" id="CHEBI:57699"/>
        <dbReference type="ChEBI" id="CHEBI:57945"/>
        <dbReference type="EC" id="1.1.1.23"/>
    </reaction>
</comment>
<sequence length="463" mass="48427">MPARTELARVDLRGRTPSVAELRSALPRGGVDVDTVLHQVRPVVEAVRDRGADAALEYGEKFDGIRPARVRVPREELTRALADLDADVRAALEVAIERTRKVHADQRRTDTVTEVVPGGTVTERWVPVERVGLYVPGGNAVYPSSVVMNVVPAQAAGVESLVVASPPQAAFGGLPHPTILAAAELLGVDEVWAVGGAQAVALLTYGGTDTDAASIDGTAVGGSELAPVDLITGPGNIYVTAAKRLCRGLVGIDAEAGPTEIAILADHTADPVHVAADMISQAEHDVLAASVLVTTSTELAAAVDDALDAQLELTKHRERVQTALSGSQSGIVLVDSIEDGLRVVNAYAAEHLEIQTENASDVAARVRSAGAIFVGPWAPVSLGDYCAGSNHVLPTAGCARHSSGLSVQTFLRGIHVVDYSESALKDVARHVINLANAEDLPAHGEAVRLRFERLTDGAAEAQR</sequence>
<comment type="cofactor">
    <cofactor evidence="12">
        <name>Zn(2+)</name>
        <dbReference type="ChEBI" id="CHEBI:29105"/>
    </cofactor>
    <text evidence="12">Binds 1 zinc ion per subunit.</text>
</comment>
<evidence type="ECO:0000256" key="6">
    <source>
        <dbReference type="ARBA" id="ARBA00022723"/>
    </source>
</evidence>
<comment type="function">
    <text evidence="1 12">Catalyzes the sequential NAD-dependent oxidations of L-histidinol to L-histidinaldehyde and then to L-histidine.</text>
</comment>
<reference evidence="16" key="1">
    <citation type="journal article" date="2019" name="Int. J. Syst. Evol. Microbiol.">
        <title>The Global Catalogue of Microorganisms (GCM) 10K type strain sequencing project: providing services to taxonomists for standard genome sequencing and annotation.</title>
        <authorList>
            <consortium name="The Broad Institute Genomics Platform"/>
            <consortium name="The Broad Institute Genome Sequencing Center for Infectious Disease"/>
            <person name="Wu L."/>
            <person name="Ma J."/>
        </authorList>
    </citation>
    <scope>NUCLEOTIDE SEQUENCE [LARGE SCALE GENOMIC DNA]</scope>
    <source>
        <strain evidence="16">JCM 32206</strain>
    </source>
</reference>
<dbReference type="PANTHER" id="PTHR21256:SF2">
    <property type="entry name" value="HISTIDINE BIOSYNTHESIS TRIFUNCTIONAL PROTEIN"/>
    <property type="match status" value="1"/>
</dbReference>
<feature type="binding site" evidence="12">
    <location>
        <position position="236"/>
    </location>
    <ligand>
        <name>NAD(+)</name>
        <dbReference type="ChEBI" id="CHEBI:57540"/>
    </ligand>
</feature>
<feature type="active site" description="Proton acceptor" evidence="12">
    <location>
        <position position="350"/>
    </location>
</feature>
<feature type="binding site" evidence="12">
    <location>
        <position position="438"/>
    </location>
    <ligand>
        <name>substrate</name>
    </ligand>
</feature>
<dbReference type="InterPro" id="IPR012131">
    <property type="entry name" value="Hstdl_DH"/>
</dbReference>
<evidence type="ECO:0000256" key="14">
    <source>
        <dbReference type="RuleBase" id="RU004175"/>
    </source>
</evidence>
<evidence type="ECO:0000256" key="11">
    <source>
        <dbReference type="ARBA" id="ARBA00049489"/>
    </source>
</evidence>
<evidence type="ECO:0000256" key="3">
    <source>
        <dbReference type="ARBA" id="ARBA00010178"/>
    </source>
</evidence>
<evidence type="ECO:0000256" key="8">
    <source>
        <dbReference type="ARBA" id="ARBA00023002"/>
    </source>
</evidence>
<dbReference type="EC" id="1.1.1.23" evidence="4 12"/>
<dbReference type="InterPro" id="IPR022695">
    <property type="entry name" value="Histidinol_DH_monofunct"/>
</dbReference>
<feature type="binding site" evidence="12">
    <location>
        <position position="284"/>
    </location>
    <ligand>
        <name>Zn(2+)</name>
        <dbReference type="ChEBI" id="CHEBI:29105"/>
    </ligand>
</feature>
<dbReference type="Pfam" id="PF00815">
    <property type="entry name" value="Histidinol_dh"/>
    <property type="match status" value="1"/>
</dbReference>
<feature type="binding site" evidence="12">
    <location>
        <position position="259"/>
    </location>
    <ligand>
        <name>substrate</name>
    </ligand>
</feature>
<dbReference type="CDD" id="cd06572">
    <property type="entry name" value="Histidinol_dh"/>
    <property type="match status" value="1"/>
</dbReference>
<dbReference type="Gene3D" id="3.40.50.1980">
    <property type="entry name" value="Nitrogenase molybdenum iron protein domain"/>
    <property type="match status" value="2"/>
</dbReference>
<feature type="binding site" evidence="12">
    <location>
        <position position="443"/>
    </location>
    <ligand>
        <name>substrate</name>
    </ligand>
</feature>
<dbReference type="PRINTS" id="PR00083">
    <property type="entry name" value="HOLDHDRGNASE"/>
</dbReference>
<evidence type="ECO:0000256" key="7">
    <source>
        <dbReference type="ARBA" id="ARBA00022833"/>
    </source>
</evidence>
<keyword evidence="9 12" id="KW-0520">NAD</keyword>
<dbReference type="InterPro" id="IPR016161">
    <property type="entry name" value="Ald_DH/histidinol_DH"/>
</dbReference>
<dbReference type="RefSeq" id="WP_345345753.1">
    <property type="nucleotide sequence ID" value="NZ_BAABFB010000044.1"/>
</dbReference>
<accession>A0ABP8P2A3</accession>
<dbReference type="Proteomes" id="UP001501183">
    <property type="component" value="Unassembled WGS sequence"/>
</dbReference>
<feature type="binding site" evidence="12">
    <location>
        <position position="443"/>
    </location>
    <ligand>
        <name>Zn(2+)</name>
        <dbReference type="ChEBI" id="CHEBI:29105"/>
    </ligand>
</feature>
<dbReference type="EMBL" id="BAABFB010000044">
    <property type="protein sequence ID" value="GAA4480673.1"/>
    <property type="molecule type" value="Genomic_DNA"/>
</dbReference>